<dbReference type="PROSITE" id="PS50943">
    <property type="entry name" value="HTH_CROC1"/>
    <property type="match status" value="1"/>
</dbReference>
<name>A0A3N1XAZ9_9FIRM</name>
<dbReference type="InterPro" id="IPR011990">
    <property type="entry name" value="TPR-like_helical_dom_sf"/>
</dbReference>
<dbReference type="Gene3D" id="1.10.260.40">
    <property type="entry name" value="lambda repressor-like DNA-binding domains"/>
    <property type="match status" value="1"/>
</dbReference>
<sequence>MKINEIIRKYRKQGNLTQEQIANYLGVTAPAVNKWENGISYPDITLLAPLARILKIDVDTLLSFNEELTEEEINRLLKEVSDMVKKEGYEKAFERGEELMKEYAKCDSMTLSLAQILNAFLTINDVKERDRYEEKILQWYELIADSNNQEVASMAIASLVSKYTEKKEYEKAQQLLNRIPPLGYDKQIMQAVLFTSQKKNEAAYEIYEQMLYKNVNEICSVIQLMLRVLSKEGEYDKAERYAAIGKEVAKLFDLGAYIENIPELFLAMEKKEIKRSLDTLEKMISGVNTMSGFTESDLYSHMKFHKSSDLEMVRIMLKKALESDKELDFLKDEPRFKSIVRALS</sequence>
<dbReference type="CDD" id="cd00093">
    <property type="entry name" value="HTH_XRE"/>
    <property type="match status" value="1"/>
</dbReference>
<reference evidence="3 4" key="1">
    <citation type="submission" date="2018-11" db="EMBL/GenBank/DDBJ databases">
        <title>Genomic Encyclopedia of Type Strains, Phase IV (KMG-IV): sequencing the most valuable type-strain genomes for metagenomic binning, comparative biology and taxonomic classification.</title>
        <authorList>
            <person name="Goeker M."/>
        </authorList>
    </citation>
    <scope>NUCLEOTIDE SEQUENCE [LARGE SCALE GENOMIC DNA]</scope>
    <source>
        <strain evidence="3 4">DSM 26537</strain>
    </source>
</reference>
<keyword evidence="4" id="KW-1185">Reference proteome</keyword>
<dbReference type="EMBL" id="RJVG01000012">
    <property type="protein sequence ID" value="ROR23940.1"/>
    <property type="molecule type" value="Genomic_DNA"/>
</dbReference>
<dbReference type="InterPro" id="IPR001387">
    <property type="entry name" value="Cro/C1-type_HTH"/>
</dbReference>
<protein>
    <submittedName>
        <fullName evidence="3">Putative transcriptional regulator</fullName>
    </submittedName>
</protein>
<dbReference type="AlphaFoldDB" id="A0A3N1XAZ9"/>
<evidence type="ECO:0000256" key="1">
    <source>
        <dbReference type="ARBA" id="ARBA00023125"/>
    </source>
</evidence>
<keyword evidence="1" id="KW-0238">DNA-binding</keyword>
<organism evidence="3 4">
    <name type="scientific">Mobilisporobacter senegalensis</name>
    <dbReference type="NCBI Taxonomy" id="1329262"/>
    <lineage>
        <taxon>Bacteria</taxon>
        <taxon>Bacillati</taxon>
        <taxon>Bacillota</taxon>
        <taxon>Clostridia</taxon>
        <taxon>Lachnospirales</taxon>
        <taxon>Lachnospiraceae</taxon>
        <taxon>Mobilisporobacter</taxon>
    </lineage>
</organism>
<dbReference type="PANTHER" id="PTHR46558">
    <property type="entry name" value="TRACRIPTIONAL REGULATORY PROTEIN-RELATED-RELATED"/>
    <property type="match status" value="1"/>
</dbReference>
<evidence type="ECO:0000313" key="4">
    <source>
        <dbReference type="Proteomes" id="UP000273083"/>
    </source>
</evidence>
<evidence type="ECO:0000313" key="3">
    <source>
        <dbReference type="EMBL" id="ROR23940.1"/>
    </source>
</evidence>
<proteinExistence type="predicted"/>
<dbReference type="InterPro" id="IPR010982">
    <property type="entry name" value="Lambda_DNA-bd_dom_sf"/>
</dbReference>
<dbReference type="PANTHER" id="PTHR46558:SF11">
    <property type="entry name" value="HTH-TYPE TRANSCRIPTIONAL REGULATOR XRE"/>
    <property type="match status" value="1"/>
</dbReference>
<dbReference type="SUPFAM" id="SSF47413">
    <property type="entry name" value="lambda repressor-like DNA-binding domains"/>
    <property type="match status" value="1"/>
</dbReference>
<evidence type="ECO:0000259" key="2">
    <source>
        <dbReference type="PROSITE" id="PS50943"/>
    </source>
</evidence>
<accession>A0A3N1XAZ9</accession>
<comment type="caution">
    <text evidence="3">The sequence shown here is derived from an EMBL/GenBank/DDBJ whole genome shotgun (WGS) entry which is preliminary data.</text>
</comment>
<gene>
    <name evidence="3" type="ORF">EDD66_11271</name>
</gene>
<dbReference type="SMART" id="SM00530">
    <property type="entry name" value="HTH_XRE"/>
    <property type="match status" value="1"/>
</dbReference>
<dbReference type="Gene3D" id="1.25.40.10">
    <property type="entry name" value="Tetratricopeptide repeat domain"/>
    <property type="match status" value="1"/>
</dbReference>
<dbReference type="OrthoDB" id="9812495at2"/>
<feature type="domain" description="HTH cro/C1-type" evidence="2">
    <location>
        <begin position="7"/>
        <end position="61"/>
    </location>
</feature>
<dbReference type="SUPFAM" id="SSF81901">
    <property type="entry name" value="HCP-like"/>
    <property type="match status" value="1"/>
</dbReference>
<dbReference type="Pfam" id="PF01381">
    <property type="entry name" value="HTH_3"/>
    <property type="match status" value="1"/>
</dbReference>
<dbReference type="GO" id="GO:0003677">
    <property type="term" value="F:DNA binding"/>
    <property type="evidence" value="ECO:0007669"/>
    <property type="project" value="UniProtKB-KW"/>
</dbReference>
<dbReference type="Proteomes" id="UP000273083">
    <property type="component" value="Unassembled WGS sequence"/>
</dbReference>
<dbReference type="RefSeq" id="WP_123610556.1">
    <property type="nucleotide sequence ID" value="NZ_RJVG01000012.1"/>
</dbReference>